<gene>
    <name evidence="2" type="ORF">PTE31013_03534</name>
</gene>
<dbReference type="AlphaFoldDB" id="A0A5E4WV13"/>
<proteinExistence type="predicted"/>
<sequence>MNKTCSTGAFLGATAIVAIMSLPATVLAQSGYGQNWPGGGPGPYSPYGSGRYGAGNPYAKELNELAVKNPEKHEACFKEANDKNLYRDARWKFMIECMKK</sequence>
<feature type="chain" id="PRO_5022820614" evidence="1">
    <location>
        <begin position="29"/>
        <end position="100"/>
    </location>
</feature>
<protein>
    <submittedName>
        <fullName evidence="2">Uncharacterized protein</fullName>
    </submittedName>
</protein>
<reference evidence="2 3" key="1">
    <citation type="submission" date="2019-08" db="EMBL/GenBank/DDBJ databases">
        <authorList>
            <person name="Peeters C."/>
        </authorList>
    </citation>
    <scope>NUCLEOTIDE SEQUENCE [LARGE SCALE GENOMIC DNA]</scope>
    <source>
        <strain evidence="2 3">LMG 31013</strain>
    </source>
</reference>
<feature type="signal peptide" evidence="1">
    <location>
        <begin position="1"/>
        <end position="28"/>
    </location>
</feature>
<keyword evidence="1" id="KW-0732">Signal</keyword>
<dbReference type="Proteomes" id="UP000334380">
    <property type="component" value="Unassembled WGS sequence"/>
</dbReference>
<evidence type="ECO:0000313" key="3">
    <source>
        <dbReference type="Proteomes" id="UP000334380"/>
    </source>
</evidence>
<dbReference type="EMBL" id="CABPRU010000009">
    <property type="protein sequence ID" value="VVE28361.1"/>
    <property type="molecule type" value="Genomic_DNA"/>
</dbReference>
<accession>A0A5E4WV13</accession>
<name>A0A5E4WV13_9BURK</name>
<keyword evidence="3" id="KW-1185">Reference proteome</keyword>
<organism evidence="2 3">
    <name type="scientific">Pandoraea terrigena</name>
    <dbReference type="NCBI Taxonomy" id="2508292"/>
    <lineage>
        <taxon>Bacteria</taxon>
        <taxon>Pseudomonadati</taxon>
        <taxon>Pseudomonadota</taxon>
        <taxon>Betaproteobacteria</taxon>
        <taxon>Burkholderiales</taxon>
        <taxon>Burkholderiaceae</taxon>
        <taxon>Pandoraea</taxon>
    </lineage>
</organism>
<dbReference type="OrthoDB" id="7961422at2"/>
<evidence type="ECO:0000256" key="1">
    <source>
        <dbReference type="SAM" id="SignalP"/>
    </source>
</evidence>
<evidence type="ECO:0000313" key="2">
    <source>
        <dbReference type="EMBL" id="VVE28361.1"/>
    </source>
</evidence>
<dbReference type="RefSeq" id="WP_150614068.1">
    <property type="nucleotide sequence ID" value="NZ_CABPRU010000009.1"/>
</dbReference>